<name>A0ABD2L501_9BILA</name>
<dbReference type="EMBL" id="JBICBT010000546">
    <property type="protein sequence ID" value="KAL3110302.1"/>
    <property type="molecule type" value="Genomic_DNA"/>
</dbReference>
<feature type="transmembrane region" description="Helical" evidence="7">
    <location>
        <begin position="273"/>
        <end position="292"/>
    </location>
</feature>
<gene>
    <name evidence="9" type="ORF">niasHT_016082</name>
</gene>
<dbReference type="Gene3D" id="1.10.287.110">
    <property type="entry name" value="DnaJ domain"/>
    <property type="match status" value="1"/>
</dbReference>
<evidence type="ECO:0000256" key="5">
    <source>
        <dbReference type="ARBA" id="ARBA00023186"/>
    </source>
</evidence>
<evidence type="ECO:0000256" key="7">
    <source>
        <dbReference type="SAM" id="Phobius"/>
    </source>
</evidence>
<dbReference type="SUPFAM" id="SSF46565">
    <property type="entry name" value="Chaperone J-domain"/>
    <property type="match status" value="1"/>
</dbReference>
<evidence type="ECO:0000259" key="8">
    <source>
        <dbReference type="PROSITE" id="PS50076"/>
    </source>
</evidence>
<dbReference type="PANTHER" id="PTHR44176">
    <property type="entry name" value="DNAJ HOMOLOG SUBFAMILY C MEMBER 25"/>
    <property type="match status" value="1"/>
</dbReference>
<comment type="caution">
    <text evidence="9">The sequence shown here is derived from an EMBL/GenBank/DDBJ whole genome shotgun (WGS) entry which is preliminary data.</text>
</comment>
<dbReference type="InterPro" id="IPR018253">
    <property type="entry name" value="DnaJ_domain_CS"/>
</dbReference>
<sequence length="389" mass="46620">MGVGNEMGEMNERLWTLVSEGAAEKRKRRPTTPIDYLQRPKMLRRPRDSSSGPVLHFFLIVLCNLPFQIDAVGLAPGLYCGTVTCYDVLEISRDDFNKTDLPKLYRRMARQYHPDRVKREDLREETEEKFRLIATAYETLKDDETRTYYDYYLDHPEERYYNFYQYYRLRTAPRVDVRIVIAVTILLISVVQYLSAHQKYREALRYAKEQVKFRHMAIEIGRERGVLEFDKQTGKMKKKQRNGQDSEQIISGIIEENISISGGYRPPRILDTLAVQLLFFPIIGAKLIAWWSRWAFKFWIRRQPYDEEAKLYMIRKNLKQSEEQFQATEPKLMEEYMACELWKRAEFDRWKEDKDKEEKERLSNSGRYRQYKRFMKKQAGNTISFLDEM</sequence>
<organism evidence="9 10">
    <name type="scientific">Heterodera trifolii</name>
    <dbReference type="NCBI Taxonomy" id="157864"/>
    <lineage>
        <taxon>Eukaryota</taxon>
        <taxon>Metazoa</taxon>
        <taxon>Ecdysozoa</taxon>
        <taxon>Nematoda</taxon>
        <taxon>Chromadorea</taxon>
        <taxon>Rhabditida</taxon>
        <taxon>Tylenchina</taxon>
        <taxon>Tylenchomorpha</taxon>
        <taxon>Tylenchoidea</taxon>
        <taxon>Heteroderidae</taxon>
        <taxon>Heteroderinae</taxon>
        <taxon>Heterodera</taxon>
    </lineage>
</organism>
<dbReference type="AlphaFoldDB" id="A0ABD2L501"/>
<comment type="similarity">
    <text evidence="6">Belongs to the DNAJC25 family.</text>
</comment>
<dbReference type="PROSITE" id="PS00636">
    <property type="entry name" value="DNAJ_1"/>
    <property type="match status" value="1"/>
</dbReference>
<dbReference type="Pfam" id="PF00226">
    <property type="entry name" value="DnaJ"/>
    <property type="match status" value="1"/>
</dbReference>
<accession>A0ABD2L501</accession>
<dbReference type="FunFam" id="1.10.287.110:FF:000036">
    <property type="entry name" value="dnaJ homolog subfamily C member 25"/>
    <property type="match status" value="1"/>
</dbReference>
<reference evidence="9 10" key="1">
    <citation type="submission" date="2024-10" db="EMBL/GenBank/DDBJ databases">
        <authorList>
            <person name="Kim D."/>
        </authorList>
    </citation>
    <scope>NUCLEOTIDE SEQUENCE [LARGE SCALE GENOMIC DNA]</scope>
    <source>
        <strain evidence="9">BH-2024</strain>
    </source>
</reference>
<dbReference type="Proteomes" id="UP001620626">
    <property type="component" value="Unassembled WGS sequence"/>
</dbReference>
<evidence type="ECO:0000313" key="9">
    <source>
        <dbReference type="EMBL" id="KAL3110302.1"/>
    </source>
</evidence>
<keyword evidence="2 7" id="KW-0812">Transmembrane</keyword>
<dbReference type="InterPro" id="IPR044632">
    <property type="entry name" value="DNAJC25-like"/>
</dbReference>
<dbReference type="PRINTS" id="PR00625">
    <property type="entry name" value="JDOMAIN"/>
</dbReference>
<feature type="transmembrane region" description="Helical" evidence="7">
    <location>
        <begin position="175"/>
        <end position="195"/>
    </location>
</feature>
<dbReference type="CDD" id="cd06257">
    <property type="entry name" value="DnaJ"/>
    <property type="match status" value="1"/>
</dbReference>
<evidence type="ECO:0000313" key="10">
    <source>
        <dbReference type="Proteomes" id="UP001620626"/>
    </source>
</evidence>
<keyword evidence="5" id="KW-0143">Chaperone</keyword>
<dbReference type="PROSITE" id="PS50076">
    <property type="entry name" value="DNAJ_2"/>
    <property type="match status" value="1"/>
</dbReference>
<dbReference type="InterPro" id="IPR001623">
    <property type="entry name" value="DnaJ_domain"/>
</dbReference>
<proteinExistence type="inferred from homology"/>
<comment type="subcellular location">
    <subcellularLocation>
        <location evidence="1">Membrane</location>
        <topology evidence="1">Multi-pass membrane protein</topology>
    </subcellularLocation>
</comment>
<evidence type="ECO:0000256" key="4">
    <source>
        <dbReference type="ARBA" id="ARBA00023136"/>
    </source>
</evidence>
<keyword evidence="10" id="KW-1185">Reference proteome</keyword>
<evidence type="ECO:0000256" key="1">
    <source>
        <dbReference type="ARBA" id="ARBA00004141"/>
    </source>
</evidence>
<evidence type="ECO:0000256" key="6">
    <source>
        <dbReference type="ARBA" id="ARBA00024193"/>
    </source>
</evidence>
<dbReference type="PANTHER" id="PTHR44176:SF1">
    <property type="entry name" value="DNAJ HOMOLOG SUBFAMILY C MEMBER 25"/>
    <property type="match status" value="1"/>
</dbReference>
<dbReference type="SMART" id="SM00271">
    <property type="entry name" value="DnaJ"/>
    <property type="match status" value="1"/>
</dbReference>
<evidence type="ECO:0000256" key="2">
    <source>
        <dbReference type="ARBA" id="ARBA00022692"/>
    </source>
</evidence>
<keyword evidence="4 7" id="KW-0472">Membrane</keyword>
<dbReference type="InterPro" id="IPR036869">
    <property type="entry name" value="J_dom_sf"/>
</dbReference>
<feature type="domain" description="J" evidence="8">
    <location>
        <begin position="84"/>
        <end position="153"/>
    </location>
</feature>
<protein>
    <recommendedName>
        <fullName evidence="8">J domain-containing protein</fullName>
    </recommendedName>
</protein>
<dbReference type="GO" id="GO:0016020">
    <property type="term" value="C:membrane"/>
    <property type="evidence" value="ECO:0007669"/>
    <property type="project" value="UniProtKB-SubCell"/>
</dbReference>
<evidence type="ECO:0000256" key="3">
    <source>
        <dbReference type="ARBA" id="ARBA00022989"/>
    </source>
</evidence>
<keyword evidence="3 7" id="KW-1133">Transmembrane helix</keyword>